<evidence type="ECO:0000256" key="1">
    <source>
        <dbReference type="SAM" id="MobiDB-lite"/>
    </source>
</evidence>
<organism evidence="2">
    <name type="scientific">Setaria italica</name>
    <name type="common">Foxtail millet</name>
    <name type="synonym">Panicum italicum</name>
    <dbReference type="NCBI Taxonomy" id="4555"/>
    <lineage>
        <taxon>Eukaryota</taxon>
        <taxon>Viridiplantae</taxon>
        <taxon>Streptophyta</taxon>
        <taxon>Embryophyta</taxon>
        <taxon>Tracheophyta</taxon>
        <taxon>Spermatophyta</taxon>
        <taxon>Magnoliopsida</taxon>
        <taxon>Liliopsida</taxon>
        <taxon>Poales</taxon>
        <taxon>Poaceae</taxon>
        <taxon>PACMAD clade</taxon>
        <taxon>Panicoideae</taxon>
        <taxon>Panicodae</taxon>
        <taxon>Paniceae</taxon>
        <taxon>Cenchrinae</taxon>
        <taxon>Setaria</taxon>
    </lineage>
</organism>
<dbReference type="EMBL" id="CM003532">
    <property type="protein sequence ID" value="RCV25301.1"/>
    <property type="molecule type" value="Genomic_DNA"/>
</dbReference>
<accession>A0A368R534</accession>
<name>A0A368R534_SETIT</name>
<reference evidence="2" key="1">
    <citation type="journal article" date="2012" name="Nat. Biotechnol.">
        <title>Reference genome sequence of the model plant Setaria.</title>
        <authorList>
            <person name="Bennetzen J.L."/>
            <person name="Schmutz J."/>
            <person name="Wang H."/>
            <person name="Percifield R."/>
            <person name="Hawkins J."/>
            <person name="Pontaroli A.C."/>
            <person name="Estep M."/>
            <person name="Feng L."/>
            <person name="Vaughn J.N."/>
            <person name="Grimwood J."/>
            <person name="Jenkins J."/>
            <person name="Barry K."/>
            <person name="Lindquist E."/>
            <person name="Hellsten U."/>
            <person name="Deshpande S."/>
            <person name="Wang X."/>
            <person name="Wu X."/>
            <person name="Mitros T."/>
            <person name="Triplett J."/>
            <person name="Yang X."/>
            <person name="Ye C.Y."/>
            <person name="Mauro-Herrera M."/>
            <person name="Wang L."/>
            <person name="Li P."/>
            <person name="Sharma M."/>
            <person name="Sharma R."/>
            <person name="Ronald P.C."/>
            <person name="Panaud O."/>
            <person name="Kellogg E.A."/>
            <person name="Brutnell T.P."/>
            <person name="Doust A.N."/>
            <person name="Tuskan G.A."/>
            <person name="Rokhsar D."/>
            <person name="Devos K.M."/>
        </authorList>
    </citation>
    <scope>NUCLEOTIDE SEQUENCE [LARGE SCALE GENOMIC DNA]</scope>
    <source>
        <strain evidence="2">Yugu1</strain>
    </source>
</reference>
<evidence type="ECO:0000313" key="2">
    <source>
        <dbReference type="EMBL" id="RCV25301.1"/>
    </source>
</evidence>
<reference evidence="2" key="2">
    <citation type="submission" date="2015-07" db="EMBL/GenBank/DDBJ databases">
        <authorList>
            <person name="Noorani M."/>
        </authorList>
    </citation>
    <scope>NUCLEOTIDE SEQUENCE</scope>
    <source>
        <strain evidence="2">Yugu1</strain>
    </source>
</reference>
<sequence length="132" mass="14098">MPPPPPPPASSHIPALHASARPTSNGQRNALHLLSSAQRLVAVFFFLLARGLVGSSGDTSSMPYEEDRGRTSRPLSLMPSSFKPTVGQKQQRLDWMIAAVDACCEQPVTERAAHGSQAARAHPRPKHLCGAA</sequence>
<feature type="region of interest" description="Disordered" evidence="1">
    <location>
        <begin position="54"/>
        <end position="83"/>
    </location>
</feature>
<dbReference type="AlphaFoldDB" id="A0A368R534"/>
<gene>
    <name evidence="2" type="ORF">SETIT_5G155500v2</name>
</gene>
<protein>
    <submittedName>
        <fullName evidence="2">Uncharacterized protein</fullName>
    </submittedName>
</protein>
<proteinExistence type="predicted"/>